<name>A0ABV5A930_9BACL</name>
<dbReference type="SUPFAM" id="SSF56784">
    <property type="entry name" value="HAD-like"/>
    <property type="match status" value="1"/>
</dbReference>
<evidence type="ECO:0000313" key="1">
    <source>
        <dbReference type="EMBL" id="MFB5188812.1"/>
    </source>
</evidence>
<dbReference type="Proteomes" id="UP001579974">
    <property type="component" value="Unassembled WGS sequence"/>
</dbReference>
<gene>
    <name evidence="1" type="ORF">KKP3000_001246</name>
</gene>
<dbReference type="InterPro" id="IPR023198">
    <property type="entry name" value="PGP-like_dom2"/>
</dbReference>
<protein>
    <submittedName>
        <fullName evidence="1">HAD hydrolase-like protein</fullName>
    </submittedName>
</protein>
<dbReference type="InterPro" id="IPR050155">
    <property type="entry name" value="HAD-like_hydrolase_sf"/>
</dbReference>
<dbReference type="Gene3D" id="3.40.50.1000">
    <property type="entry name" value="HAD superfamily/HAD-like"/>
    <property type="match status" value="1"/>
</dbReference>
<evidence type="ECO:0000313" key="2">
    <source>
        <dbReference type="Proteomes" id="UP001579974"/>
    </source>
</evidence>
<reference evidence="1 2" key="1">
    <citation type="journal article" date="2024" name="Int. J. Mol. Sci.">
        <title>Exploration of Alicyclobacillus spp. Genome in Search of Antibiotic Resistance.</title>
        <authorList>
            <person name="Bucka-Kolendo J."/>
            <person name="Kiousi D.E."/>
            <person name="Dekowska A."/>
            <person name="Mikolajczuk-Szczyrba A."/>
            <person name="Karadedos D.M."/>
            <person name="Michael P."/>
            <person name="Galanis A."/>
            <person name="Sokolowska B."/>
        </authorList>
    </citation>
    <scope>NUCLEOTIDE SEQUENCE [LARGE SCALE GENOMIC DNA]</scope>
    <source>
        <strain evidence="1 2">KKP 3000</strain>
    </source>
</reference>
<dbReference type="SFLD" id="SFLDS00003">
    <property type="entry name" value="Haloacid_Dehalogenase"/>
    <property type="match status" value="1"/>
</dbReference>
<dbReference type="Gene3D" id="1.10.150.240">
    <property type="entry name" value="Putative phosphatase, domain 2"/>
    <property type="match status" value="1"/>
</dbReference>
<keyword evidence="2" id="KW-1185">Reference proteome</keyword>
<dbReference type="InterPro" id="IPR041492">
    <property type="entry name" value="HAD_2"/>
</dbReference>
<dbReference type="InterPro" id="IPR023214">
    <property type="entry name" value="HAD_sf"/>
</dbReference>
<dbReference type="PANTHER" id="PTHR43434:SF1">
    <property type="entry name" value="PHOSPHOGLYCOLATE PHOSPHATASE"/>
    <property type="match status" value="1"/>
</dbReference>
<dbReference type="EMBL" id="JBDXSU010000001">
    <property type="protein sequence ID" value="MFB5188812.1"/>
    <property type="molecule type" value="Genomic_DNA"/>
</dbReference>
<dbReference type="RefSeq" id="WP_275475648.1">
    <property type="nucleotide sequence ID" value="NZ_CP162940.1"/>
</dbReference>
<dbReference type="Pfam" id="PF13419">
    <property type="entry name" value="HAD_2"/>
    <property type="match status" value="1"/>
</dbReference>
<organism evidence="1 2">
    <name type="scientific">Alicyclobacillus fastidiosus</name>
    <dbReference type="NCBI Taxonomy" id="392011"/>
    <lineage>
        <taxon>Bacteria</taxon>
        <taxon>Bacillati</taxon>
        <taxon>Bacillota</taxon>
        <taxon>Bacilli</taxon>
        <taxon>Bacillales</taxon>
        <taxon>Alicyclobacillaceae</taxon>
        <taxon>Alicyclobacillus</taxon>
    </lineage>
</organism>
<dbReference type="PANTHER" id="PTHR43434">
    <property type="entry name" value="PHOSPHOGLYCOLATE PHOSPHATASE"/>
    <property type="match status" value="1"/>
</dbReference>
<comment type="caution">
    <text evidence="1">The sequence shown here is derived from an EMBL/GenBank/DDBJ whole genome shotgun (WGS) entry which is preliminary data.</text>
</comment>
<dbReference type="InterPro" id="IPR036412">
    <property type="entry name" value="HAD-like_sf"/>
</dbReference>
<sequence>MSSKRNRPQAIIFDLDGTLFQTESLSIPAYHATFAQLRSEGLFSAETPPESLFLNSLGLLLEEIWARVMPDSSHAARQRANELLLSYQLQFLADGHGVMYPYVNETLEQLHQRGYQLFVASNGLESYVKNVIDYMGSKRLFAGLYSAGEFQTASKVDLVGLLLREHRLQSAWMCGDRHSDIEAGRMNGLPTVGCDYGGFASPEELKGADFIIQSFSDLLHLLES</sequence>
<accession>A0ABV5A930</accession>
<dbReference type="SFLD" id="SFLDG01129">
    <property type="entry name" value="C1.5:_HAD__Beta-PGM__Phosphata"/>
    <property type="match status" value="1"/>
</dbReference>
<proteinExistence type="predicted"/>